<keyword evidence="3" id="KW-1185">Reference proteome</keyword>
<dbReference type="PANTHER" id="PTHR42695">
    <property type="entry name" value="GLUTAMINE AMIDOTRANSFERASE YLR126C-RELATED"/>
    <property type="match status" value="1"/>
</dbReference>
<evidence type="ECO:0000313" key="3">
    <source>
        <dbReference type="Proteomes" id="UP001150904"/>
    </source>
</evidence>
<sequence length="247" mass="27179">MARPLRIAVLECDTPIPPVQAKFGTYGDIFERLLKKGLEASNSTASIEVSKWHVVENPIYPNPNECDAYLLTGSKHDAFGDDCWILTLTEYIRDVLKAHKKPVVGICFGHQVLARALGARVGRGDGWEISPSEISLTDAGKKLFGQDQLHLHQMHRDIVYEVPAGCINLGYSAPCAVQGLYIPGRLLTVQAHPEFNEYIMSQLVEARHDGGLFNDELYKDGAARAGNHHDGALVAKKIMEFITSSVA</sequence>
<accession>A0A9W9JLH5</accession>
<dbReference type="SUPFAM" id="SSF52317">
    <property type="entry name" value="Class I glutamine amidotransferase-like"/>
    <property type="match status" value="1"/>
</dbReference>
<dbReference type="CDD" id="cd01741">
    <property type="entry name" value="GATase1_1"/>
    <property type="match status" value="1"/>
</dbReference>
<dbReference type="InterPro" id="IPR017926">
    <property type="entry name" value="GATASE"/>
</dbReference>
<name>A0A9W9JLH5_9EURO</name>
<reference evidence="2" key="2">
    <citation type="journal article" date="2023" name="IMA Fungus">
        <title>Comparative genomic study of the Penicillium genus elucidates a diverse pangenome and 15 lateral gene transfer events.</title>
        <authorList>
            <person name="Petersen C."/>
            <person name="Sorensen T."/>
            <person name="Nielsen M.R."/>
            <person name="Sondergaard T.E."/>
            <person name="Sorensen J.L."/>
            <person name="Fitzpatrick D.A."/>
            <person name="Frisvad J.C."/>
            <person name="Nielsen K.L."/>
        </authorList>
    </citation>
    <scope>NUCLEOTIDE SEQUENCE</scope>
    <source>
        <strain evidence="2">IBT 15544</strain>
    </source>
</reference>
<evidence type="ECO:0000259" key="1">
    <source>
        <dbReference type="Pfam" id="PF00117"/>
    </source>
</evidence>
<reference evidence="2" key="1">
    <citation type="submission" date="2022-12" db="EMBL/GenBank/DDBJ databases">
        <authorList>
            <person name="Petersen C."/>
        </authorList>
    </citation>
    <scope>NUCLEOTIDE SEQUENCE</scope>
    <source>
        <strain evidence="2">IBT 15544</strain>
    </source>
</reference>
<dbReference type="PANTHER" id="PTHR42695:SF5">
    <property type="entry name" value="GLUTAMINE AMIDOTRANSFERASE YLR126C-RELATED"/>
    <property type="match status" value="1"/>
</dbReference>
<comment type="caution">
    <text evidence="2">The sequence shown here is derived from an EMBL/GenBank/DDBJ whole genome shotgun (WGS) entry which is preliminary data.</text>
</comment>
<dbReference type="Proteomes" id="UP001150904">
    <property type="component" value="Unassembled WGS sequence"/>
</dbReference>
<dbReference type="Pfam" id="PF00117">
    <property type="entry name" value="GATase"/>
    <property type="match status" value="1"/>
</dbReference>
<dbReference type="RefSeq" id="XP_058306957.1">
    <property type="nucleotide sequence ID" value="XM_058454708.1"/>
</dbReference>
<dbReference type="GeneID" id="83182009"/>
<dbReference type="GO" id="GO:0005634">
    <property type="term" value="C:nucleus"/>
    <property type="evidence" value="ECO:0007669"/>
    <property type="project" value="TreeGrafter"/>
</dbReference>
<dbReference type="InterPro" id="IPR029062">
    <property type="entry name" value="Class_I_gatase-like"/>
</dbReference>
<proteinExistence type="predicted"/>
<dbReference type="GO" id="GO:0005829">
    <property type="term" value="C:cytosol"/>
    <property type="evidence" value="ECO:0007669"/>
    <property type="project" value="TreeGrafter"/>
</dbReference>
<dbReference type="OrthoDB" id="92161at2759"/>
<gene>
    <name evidence="2" type="ORF">N7498_007646</name>
</gene>
<feature type="domain" description="Glutamine amidotransferase" evidence="1">
    <location>
        <begin position="89"/>
        <end position="196"/>
    </location>
</feature>
<dbReference type="PROSITE" id="PS51273">
    <property type="entry name" value="GATASE_TYPE_1"/>
    <property type="match status" value="1"/>
</dbReference>
<dbReference type="InterPro" id="IPR044992">
    <property type="entry name" value="ChyE-like"/>
</dbReference>
<protein>
    <recommendedName>
        <fullName evidence="1">Glutamine amidotransferase domain-containing protein</fullName>
    </recommendedName>
</protein>
<evidence type="ECO:0000313" key="2">
    <source>
        <dbReference type="EMBL" id="KAJ5198529.1"/>
    </source>
</evidence>
<dbReference type="AlphaFoldDB" id="A0A9W9JLH5"/>
<organism evidence="2 3">
    <name type="scientific">Penicillium cinerascens</name>
    <dbReference type="NCBI Taxonomy" id="70096"/>
    <lineage>
        <taxon>Eukaryota</taxon>
        <taxon>Fungi</taxon>
        <taxon>Dikarya</taxon>
        <taxon>Ascomycota</taxon>
        <taxon>Pezizomycotina</taxon>
        <taxon>Eurotiomycetes</taxon>
        <taxon>Eurotiomycetidae</taxon>
        <taxon>Eurotiales</taxon>
        <taxon>Aspergillaceae</taxon>
        <taxon>Penicillium</taxon>
    </lineage>
</organism>
<dbReference type="Gene3D" id="3.40.50.880">
    <property type="match status" value="1"/>
</dbReference>
<dbReference type="EMBL" id="JAPQKR010000014">
    <property type="protein sequence ID" value="KAJ5198529.1"/>
    <property type="molecule type" value="Genomic_DNA"/>
</dbReference>